<reference evidence="1" key="1">
    <citation type="submission" date="2021-10" db="EMBL/GenBank/DDBJ databases">
        <title>Novel species in genus Arthrobacter.</title>
        <authorList>
            <person name="Liu Y."/>
        </authorList>
    </citation>
    <scope>NUCLEOTIDE SEQUENCE</scope>
    <source>
        <strain evidence="1">Zg-Y786</strain>
    </source>
</reference>
<comment type="caution">
    <text evidence="1">The sequence shown here is derived from an EMBL/GenBank/DDBJ whole genome shotgun (WGS) entry which is preliminary data.</text>
</comment>
<gene>
    <name evidence="1" type="ORF">LJ752_01945</name>
</gene>
<proteinExistence type="predicted"/>
<organism evidence="1 2">
    <name type="scientific">Arthrobacter gengyunqii</name>
    <dbReference type="NCBI Taxonomy" id="2886940"/>
    <lineage>
        <taxon>Bacteria</taxon>
        <taxon>Bacillati</taxon>
        <taxon>Actinomycetota</taxon>
        <taxon>Actinomycetes</taxon>
        <taxon>Micrococcales</taxon>
        <taxon>Micrococcaceae</taxon>
        <taxon>Arthrobacter</taxon>
    </lineage>
</organism>
<accession>A0ABS8GDW1</accession>
<sequence length="68" mass="7327">MTQQTTQFLSGVYAAEKIPLTDAELARFAGRYPLARAAADSMFELVEAKYESPATVFSALARNPGGTQ</sequence>
<evidence type="ECO:0000313" key="2">
    <source>
        <dbReference type="Proteomes" id="UP001139168"/>
    </source>
</evidence>
<name>A0ABS8GDW1_9MICC</name>
<evidence type="ECO:0008006" key="3">
    <source>
        <dbReference type="Google" id="ProtNLM"/>
    </source>
</evidence>
<dbReference type="RefSeq" id="WP_227889662.1">
    <property type="nucleotide sequence ID" value="NZ_JAJFZQ010000002.1"/>
</dbReference>
<dbReference type="Proteomes" id="UP001139168">
    <property type="component" value="Unassembled WGS sequence"/>
</dbReference>
<evidence type="ECO:0000313" key="1">
    <source>
        <dbReference type="EMBL" id="MCC3264805.1"/>
    </source>
</evidence>
<keyword evidence="2" id="KW-1185">Reference proteome</keyword>
<dbReference type="EMBL" id="JAJFZQ010000002">
    <property type="protein sequence ID" value="MCC3264805.1"/>
    <property type="molecule type" value="Genomic_DNA"/>
</dbReference>
<protein>
    <recommendedName>
        <fullName evidence="3">DUF2795 domain-containing protein</fullName>
    </recommendedName>
</protein>